<comment type="caution">
    <text evidence="3">The sequence shown here is derived from an EMBL/GenBank/DDBJ whole genome shotgun (WGS) entry which is preliminary data.</text>
</comment>
<dbReference type="AlphaFoldDB" id="A0A543D1B9"/>
<name>A0A543D1B9_9PSEU</name>
<gene>
    <name evidence="3" type="ORF">FB558_7741</name>
</gene>
<feature type="transmembrane region" description="Helical" evidence="2">
    <location>
        <begin position="188"/>
        <end position="210"/>
    </location>
</feature>
<keyword evidence="2" id="KW-0812">Transmembrane</keyword>
<feature type="transmembrane region" description="Helical" evidence="2">
    <location>
        <begin position="43"/>
        <end position="70"/>
    </location>
</feature>
<protein>
    <submittedName>
        <fullName evidence="3">Uncharacterized protein DUF624</fullName>
    </submittedName>
</protein>
<sequence>MTRAQPDERHSRRLGSDESAVRPRGTGWEGVVLRCLEFVAYPALAGVAFCLLCLGVVTWLPALAAVAAALQRWRHDGDSRCFTGVFAAFPGCWRALWRHALLSTAVLAALVVAVAFLAGRPEPLAIPLLAVQAGGLAAFAVYHLAVAVVTGAAPEAPARRWALVLAFGSRGRGLALLAAVVLSPLVTLPLAVGPLLLGPTLPVLVGLVLLDRARVASGSHPDERHSRRP</sequence>
<evidence type="ECO:0000256" key="1">
    <source>
        <dbReference type="SAM" id="MobiDB-lite"/>
    </source>
</evidence>
<evidence type="ECO:0000256" key="2">
    <source>
        <dbReference type="SAM" id="Phobius"/>
    </source>
</evidence>
<evidence type="ECO:0000313" key="3">
    <source>
        <dbReference type="EMBL" id="TQM03092.1"/>
    </source>
</evidence>
<keyword evidence="4" id="KW-1185">Reference proteome</keyword>
<dbReference type="EMBL" id="VFPA01000006">
    <property type="protein sequence ID" value="TQM03092.1"/>
    <property type="molecule type" value="Genomic_DNA"/>
</dbReference>
<keyword evidence="2" id="KW-1133">Transmembrane helix</keyword>
<organism evidence="3 4">
    <name type="scientific">Pseudonocardia kunmingensis</name>
    <dbReference type="NCBI Taxonomy" id="630975"/>
    <lineage>
        <taxon>Bacteria</taxon>
        <taxon>Bacillati</taxon>
        <taxon>Actinomycetota</taxon>
        <taxon>Actinomycetes</taxon>
        <taxon>Pseudonocardiales</taxon>
        <taxon>Pseudonocardiaceae</taxon>
        <taxon>Pseudonocardia</taxon>
    </lineage>
</organism>
<feature type="region of interest" description="Disordered" evidence="1">
    <location>
        <begin position="1"/>
        <end position="24"/>
    </location>
</feature>
<feature type="transmembrane region" description="Helical" evidence="2">
    <location>
        <begin position="100"/>
        <end position="118"/>
    </location>
</feature>
<accession>A0A543D1B9</accession>
<reference evidence="3 4" key="1">
    <citation type="submission" date="2019-06" db="EMBL/GenBank/DDBJ databases">
        <title>Sequencing the genomes of 1000 actinobacteria strains.</title>
        <authorList>
            <person name="Klenk H.-P."/>
        </authorList>
    </citation>
    <scope>NUCLEOTIDE SEQUENCE [LARGE SCALE GENOMIC DNA]</scope>
    <source>
        <strain evidence="3 4">DSM 45301</strain>
    </source>
</reference>
<dbReference type="Proteomes" id="UP000315677">
    <property type="component" value="Unassembled WGS sequence"/>
</dbReference>
<proteinExistence type="predicted"/>
<feature type="compositionally biased region" description="Basic and acidic residues" evidence="1">
    <location>
        <begin position="1"/>
        <end position="21"/>
    </location>
</feature>
<feature type="transmembrane region" description="Helical" evidence="2">
    <location>
        <begin position="124"/>
        <end position="149"/>
    </location>
</feature>
<keyword evidence="2" id="KW-0472">Membrane</keyword>
<dbReference type="RefSeq" id="WP_211367133.1">
    <property type="nucleotide sequence ID" value="NZ_VFPA01000006.1"/>
</dbReference>
<evidence type="ECO:0000313" key="4">
    <source>
        <dbReference type="Proteomes" id="UP000315677"/>
    </source>
</evidence>